<dbReference type="Pfam" id="PF02809">
    <property type="entry name" value="UIM"/>
    <property type="match status" value="2"/>
</dbReference>
<feature type="domain" description="VHS" evidence="13">
    <location>
        <begin position="31"/>
        <end position="145"/>
    </location>
</feature>
<feature type="compositionally biased region" description="Low complexity" evidence="11">
    <location>
        <begin position="323"/>
        <end position="334"/>
    </location>
</feature>
<dbReference type="InterPro" id="IPR003903">
    <property type="entry name" value="UIM_dom"/>
</dbReference>
<dbReference type="Gene3D" id="3.30.40.10">
    <property type="entry name" value="Zinc/RING finger domain, C3HC4 (zinc finger)"/>
    <property type="match status" value="1"/>
</dbReference>
<feature type="region of interest" description="Disordered" evidence="11">
    <location>
        <begin position="267"/>
        <end position="309"/>
    </location>
</feature>
<feature type="region of interest" description="Disordered" evidence="11">
    <location>
        <begin position="478"/>
        <end position="525"/>
    </location>
</feature>
<evidence type="ECO:0000256" key="1">
    <source>
        <dbReference type="ARBA" id="ARBA00004125"/>
    </source>
</evidence>
<feature type="compositionally biased region" description="Low complexity" evidence="11">
    <location>
        <begin position="509"/>
        <end position="522"/>
    </location>
</feature>
<dbReference type="InterPro" id="IPR013083">
    <property type="entry name" value="Znf_RING/FYVE/PHD"/>
</dbReference>
<feature type="compositionally biased region" description="Polar residues" evidence="11">
    <location>
        <begin position="601"/>
        <end position="630"/>
    </location>
</feature>
<dbReference type="GO" id="GO:0031623">
    <property type="term" value="P:receptor internalization"/>
    <property type="evidence" value="ECO:0007669"/>
    <property type="project" value="TreeGrafter"/>
</dbReference>
<evidence type="ECO:0000256" key="7">
    <source>
        <dbReference type="ARBA" id="ARBA00022771"/>
    </source>
</evidence>
<dbReference type="GO" id="GO:0035091">
    <property type="term" value="F:phosphatidylinositol binding"/>
    <property type="evidence" value="ECO:0007669"/>
    <property type="project" value="InterPro"/>
</dbReference>
<feature type="region of interest" description="Disordered" evidence="11">
    <location>
        <begin position="590"/>
        <end position="663"/>
    </location>
</feature>
<dbReference type="InterPro" id="IPR000306">
    <property type="entry name" value="Znf_FYVE"/>
</dbReference>
<dbReference type="Gene3D" id="1.20.5.1940">
    <property type="match status" value="1"/>
</dbReference>
<dbReference type="GO" id="GO:0010008">
    <property type="term" value="C:endosome membrane"/>
    <property type="evidence" value="ECO:0007669"/>
    <property type="project" value="UniProtKB-SubCell"/>
</dbReference>
<dbReference type="InterPro" id="IPR002014">
    <property type="entry name" value="VHS_dom"/>
</dbReference>
<evidence type="ECO:0000313" key="14">
    <source>
        <dbReference type="EMBL" id="KAK0440786.1"/>
    </source>
</evidence>
<evidence type="ECO:0000256" key="9">
    <source>
        <dbReference type="ARBA" id="ARBA00023136"/>
    </source>
</evidence>
<dbReference type="EMBL" id="JAUEPT010000032">
    <property type="protein sequence ID" value="KAK0440786.1"/>
    <property type="molecule type" value="Genomic_DNA"/>
</dbReference>
<dbReference type="SUPFAM" id="SSF57903">
    <property type="entry name" value="FYVE/PHD zinc finger"/>
    <property type="match status" value="1"/>
</dbReference>
<dbReference type="CDD" id="cd16979">
    <property type="entry name" value="VHS_Vps27"/>
    <property type="match status" value="1"/>
</dbReference>
<dbReference type="InterPro" id="IPR011011">
    <property type="entry name" value="Znf_FYVE_PHD"/>
</dbReference>
<organism evidence="14 15">
    <name type="scientific">Armillaria borealis</name>
    <dbReference type="NCBI Taxonomy" id="47425"/>
    <lineage>
        <taxon>Eukaryota</taxon>
        <taxon>Fungi</taxon>
        <taxon>Dikarya</taxon>
        <taxon>Basidiomycota</taxon>
        <taxon>Agaricomycotina</taxon>
        <taxon>Agaricomycetes</taxon>
        <taxon>Agaricomycetidae</taxon>
        <taxon>Agaricales</taxon>
        <taxon>Marasmiineae</taxon>
        <taxon>Physalacriaceae</taxon>
        <taxon>Armillaria</taxon>
    </lineage>
</organism>
<evidence type="ECO:0000256" key="2">
    <source>
        <dbReference type="ARBA" id="ARBA00008597"/>
    </source>
</evidence>
<dbReference type="GO" id="GO:0007034">
    <property type="term" value="P:vacuolar transport"/>
    <property type="evidence" value="ECO:0007669"/>
    <property type="project" value="UniProtKB-ARBA"/>
</dbReference>
<evidence type="ECO:0000256" key="5">
    <source>
        <dbReference type="ARBA" id="ARBA00022737"/>
    </source>
</evidence>
<keyword evidence="4" id="KW-0479">Metal-binding</keyword>
<accession>A0AA39JFE1</accession>
<dbReference type="SMART" id="SM00288">
    <property type="entry name" value="VHS"/>
    <property type="match status" value="1"/>
</dbReference>
<dbReference type="GO" id="GO:0032456">
    <property type="term" value="P:endocytic recycling"/>
    <property type="evidence" value="ECO:0007669"/>
    <property type="project" value="TreeGrafter"/>
</dbReference>
<dbReference type="PROSITE" id="PS50178">
    <property type="entry name" value="ZF_FYVE"/>
    <property type="match status" value="1"/>
</dbReference>
<name>A0AA39JFE1_9AGAR</name>
<sequence length="684" mass="75369">MSGISSWLWGTSQLDDAVDKATSELLPSGAEDIALNLEICDQIRSKSVPAKDAMRALKRRLNHKNPNVQLLALGNGGDHFLIEVASREFIDNLVSILKMPALNLEVKSTILRLIQNWSVAFEGKPSLLYVTQVYKTLNMEGFTFPPKDLSVTNSAMVDTQTAPEWIDSDVCLRCRDPFTFTNRKHHCRNCGQVFDQKCSSKSIPLPHLGIAQDVRVCDGCYSKIHKKAEKTNKTHRHSTSLHGSRHRSARDLADAELQRAIQLSLQETGLNGASRPGYVPSPPTWQYSEPPLVDRTTHPRPPVIDEENDPDLKAAIEASLREASAPKPSAPIAAETPRSEAPSEYSGPGYSQSYPPGVVPPHPSLPKLPNYDLEPLESDAILTFSQTIEQVQTQGGRDISRYPAVNELYDKANSLRPKLAMSLDDAGRKEGKSINLYLLSEQVAHPRWRSSQAYQQPVSNYSQPQPLTNGYSQWQSPYQVASASSPQSAPPPASYFAPTPAQPTPAPPQQYSYAESSQQYLQPTQPVEQTIQNTSPISQYYQPEPVPMSPPQQEAPPISYSTYPVPEKQQASPETAYQVPLAPVNVAPVSAPQASPPIQYTPPTLTRQNTVSSYSAPTPQPLPSRSNTVYRQPPQQQYAPPPPSLPQFPVAPTSAPQAFSMYEPSIPTGVVQREERQEALLIDL</sequence>
<feature type="region of interest" description="Disordered" evidence="11">
    <location>
        <begin position="321"/>
        <end position="360"/>
    </location>
</feature>
<dbReference type="PANTHER" id="PTHR46275">
    <property type="entry name" value="HEPATOCYTE GROWTH FACTOR-REGULATED TYROSINE KINASE SUBSTRATE"/>
    <property type="match status" value="1"/>
</dbReference>
<evidence type="ECO:0000259" key="13">
    <source>
        <dbReference type="PROSITE" id="PS50179"/>
    </source>
</evidence>
<evidence type="ECO:0000256" key="6">
    <source>
        <dbReference type="ARBA" id="ARBA00022753"/>
    </source>
</evidence>
<comment type="subcellular location">
    <subcellularLocation>
        <location evidence="1">Endosome membrane</location>
        <topology evidence="1">Peripheral membrane protein</topology>
        <orientation evidence="1">Cytoplasmic side</orientation>
    </subcellularLocation>
</comment>
<dbReference type="InterPro" id="IPR017455">
    <property type="entry name" value="Znf_FYVE-rel"/>
</dbReference>
<feature type="region of interest" description="Disordered" evidence="11">
    <location>
        <begin position="538"/>
        <end position="575"/>
    </location>
</feature>
<evidence type="ECO:0000259" key="12">
    <source>
        <dbReference type="PROSITE" id="PS50178"/>
    </source>
</evidence>
<dbReference type="Proteomes" id="UP001175226">
    <property type="component" value="Unassembled WGS sequence"/>
</dbReference>
<evidence type="ECO:0000256" key="10">
    <source>
        <dbReference type="PROSITE-ProRule" id="PRU00091"/>
    </source>
</evidence>
<feature type="compositionally biased region" description="Basic residues" evidence="11">
    <location>
        <begin position="228"/>
        <end position="248"/>
    </location>
</feature>
<evidence type="ECO:0000256" key="11">
    <source>
        <dbReference type="SAM" id="MobiDB-lite"/>
    </source>
</evidence>
<keyword evidence="6" id="KW-0967">Endosome</keyword>
<feature type="compositionally biased region" description="Pro residues" evidence="11">
    <location>
        <begin position="544"/>
        <end position="554"/>
    </location>
</feature>
<feature type="region of interest" description="Disordered" evidence="11">
    <location>
        <begin position="228"/>
        <end position="250"/>
    </location>
</feature>
<dbReference type="SMART" id="SM00726">
    <property type="entry name" value="UIM"/>
    <property type="match status" value="2"/>
</dbReference>
<proteinExistence type="inferred from homology"/>
<dbReference type="Gene3D" id="6.10.140.100">
    <property type="match status" value="1"/>
</dbReference>
<dbReference type="FunFam" id="3.30.40.10:FF:000161">
    <property type="entry name" value="Vacuolar protein sorting-associated protein 27"/>
    <property type="match status" value="1"/>
</dbReference>
<dbReference type="PANTHER" id="PTHR46275:SF1">
    <property type="entry name" value="HEPATOCYTE GROWTH FACTOR-REGULATED TYROSINE KINASE SUBSTRATE"/>
    <property type="match status" value="1"/>
</dbReference>
<dbReference type="GO" id="GO:0043130">
    <property type="term" value="F:ubiquitin binding"/>
    <property type="evidence" value="ECO:0007669"/>
    <property type="project" value="InterPro"/>
</dbReference>
<evidence type="ECO:0000256" key="4">
    <source>
        <dbReference type="ARBA" id="ARBA00022723"/>
    </source>
</evidence>
<keyword evidence="9" id="KW-0472">Membrane</keyword>
<dbReference type="SMART" id="SM00064">
    <property type="entry name" value="FYVE"/>
    <property type="match status" value="1"/>
</dbReference>
<dbReference type="CDD" id="cd15735">
    <property type="entry name" value="FYVE_spVPS27p_like"/>
    <property type="match status" value="1"/>
</dbReference>
<dbReference type="SUPFAM" id="SSF48464">
    <property type="entry name" value="ENTH/VHS domain"/>
    <property type="match status" value="1"/>
</dbReference>
<evidence type="ECO:0000256" key="8">
    <source>
        <dbReference type="ARBA" id="ARBA00022833"/>
    </source>
</evidence>
<dbReference type="Pfam" id="PF00790">
    <property type="entry name" value="VHS"/>
    <property type="match status" value="1"/>
</dbReference>
<keyword evidence="15" id="KW-1185">Reference proteome</keyword>
<comment type="caution">
    <text evidence="14">The sequence shown here is derived from an EMBL/GenBank/DDBJ whole genome shotgun (WGS) entry which is preliminary data.</text>
</comment>
<keyword evidence="7 10" id="KW-0863">Zinc-finger</keyword>
<dbReference type="GO" id="GO:0005769">
    <property type="term" value="C:early endosome"/>
    <property type="evidence" value="ECO:0007669"/>
    <property type="project" value="TreeGrafter"/>
</dbReference>
<dbReference type="AlphaFoldDB" id="A0AA39JFE1"/>
<reference evidence="14" key="1">
    <citation type="submission" date="2023-06" db="EMBL/GenBank/DDBJ databases">
        <authorList>
            <consortium name="Lawrence Berkeley National Laboratory"/>
            <person name="Ahrendt S."/>
            <person name="Sahu N."/>
            <person name="Indic B."/>
            <person name="Wong-Bajracharya J."/>
            <person name="Merenyi Z."/>
            <person name="Ke H.-M."/>
            <person name="Monk M."/>
            <person name="Kocsube S."/>
            <person name="Drula E."/>
            <person name="Lipzen A."/>
            <person name="Balint B."/>
            <person name="Henrissat B."/>
            <person name="Andreopoulos B."/>
            <person name="Martin F.M."/>
            <person name="Harder C.B."/>
            <person name="Rigling D."/>
            <person name="Ford K.L."/>
            <person name="Foster G.D."/>
            <person name="Pangilinan J."/>
            <person name="Papanicolaou A."/>
            <person name="Barry K."/>
            <person name="LaButti K."/>
            <person name="Viragh M."/>
            <person name="Koriabine M."/>
            <person name="Yan M."/>
            <person name="Riley R."/>
            <person name="Champramary S."/>
            <person name="Plett K.L."/>
            <person name="Tsai I.J."/>
            <person name="Slot J."/>
            <person name="Sipos G."/>
            <person name="Plett J."/>
            <person name="Nagy L.G."/>
            <person name="Grigoriev I.V."/>
        </authorList>
    </citation>
    <scope>NUCLEOTIDE SEQUENCE</scope>
    <source>
        <strain evidence="14">FPL87.14</strain>
    </source>
</reference>
<keyword evidence="5" id="KW-0677">Repeat</keyword>
<gene>
    <name evidence="14" type="ORF">EV421DRAFT_1737112</name>
</gene>
<evidence type="ECO:0000313" key="15">
    <source>
        <dbReference type="Proteomes" id="UP001175226"/>
    </source>
</evidence>
<feature type="compositionally biased region" description="Low complexity" evidence="11">
    <location>
        <begin position="478"/>
        <end position="487"/>
    </location>
</feature>
<feature type="domain" description="FYVE-type" evidence="12">
    <location>
        <begin position="165"/>
        <end position="225"/>
    </location>
</feature>
<keyword evidence="8" id="KW-0862">Zinc</keyword>
<protein>
    <recommendedName>
        <fullName evidence="3">Vacuolar protein sorting-associated protein 27</fullName>
    </recommendedName>
</protein>
<dbReference type="Gene3D" id="1.25.40.90">
    <property type="match status" value="1"/>
</dbReference>
<dbReference type="Pfam" id="PF01363">
    <property type="entry name" value="FYVE"/>
    <property type="match status" value="1"/>
</dbReference>
<dbReference type="InterPro" id="IPR008942">
    <property type="entry name" value="ENTH_VHS"/>
</dbReference>
<comment type="similarity">
    <text evidence="2">Belongs to the VPS27 family.</text>
</comment>
<evidence type="ECO:0000256" key="3">
    <source>
        <dbReference type="ARBA" id="ARBA00017753"/>
    </source>
</evidence>
<dbReference type="PROSITE" id="PS50179">
    <property type="entry name" value="VHS"/>
    <property type="match status" value="1"/>
</dbReference>
<dbReference type="InterPro" id="IPR017073">
    <property type="entry name" value="HGS/VPS27"/>
</dbReference>
<dbReference type="GO" id="GO:0008270">
    <property type="term" value="F:zinc ion binding"/>
    <property type="evidence" value="ECO:0007669"/>
    <property type="project" value="UniProtKB-KW"/>
</dbReference>